<dbReference type="NCBIfam" id="TIGR03061">
    <property type="entry name" value="pip_yhgE_Nterm"/>
    <property type="match status" value="1"/>
</dbReference>
<evidence type="ECO:0000259" key="6">
    <source>
        <dbReference type="Pfam" id="PF12698"/>
    </source>
</evidence>
<dbReference type="InterPro" id="IPR051328">
    <property type="entry name" value="T7SS_ABC-Transporter"/>
</dbReference>
<feature type="domain" description="ABC-2 type transporter transmembrane" evidence="6">
    <location>
        <begin position="17"/>
        <end position="181"/>
    </location>
</feature>
<feature type="transmembrane region" description="Helical" evidence="5">
    <location>
        <begin position="615"/>
        <end position="637"/>
    </location>
</feature>
<evidence type="ECO:0000256" key="5">
    <source>
        <dbReference type="SAM" id="Phobius"/>
    </source>
</evidence>
<dbReference type="SUPFAM" id="SSF58104">
    <property type="entry name" value="Methyl-accepting chemotaxis protein (MCP) signaling domain"/>
    <property type="match status" value="1"/>
</dbReference>
<evidence type="ECO:0000313" key="7">
    <source>
        <dbReference type="EMBL" id="AZS37948.1"/>
    </source>
</evidence>
<evidence type="ECO:0000256" key="2">
    <source>
        <dbReference type="ARBA" id="ARBA00022692"/>
    </source>
</evidence>
<feature type="transmembrane region" description="Helical" evidence="5">
    <location>
        <begin position="652"/>
        <end position="685"/>
    </location>
</feature>
<dbReference type="Pfam" id="PF12698">
    <property type="entry name" value="ABC2_membrane_3"/>
    <property type="match status" value="1"/>
</dbReference>
<protein>
    <submittedName>
        <fullName evidence="7">Methyl-accepting chemotaxis protein 4</fullName>
    </submittedName>
</protein>
<dbReference type="PANTHER" id="PTHR43077:SF10">
    <property type="entry name" value="TRANSPORT PERMEASE PROTEIN"/>
    <property type="match status" value="1"/>
</dbReference>
<accession>A0A3Q9J439</accession>
<dbReference type="KEGG" id="mlv:CVS47_02598"/>
<organism evidence="7 8">
    <name type="scientific">Microbacterium lemovicicum</name>
    <dbReference type="NCBI Taxonomy" id="1072463"/>
    <lineage>
        <taxon>Bacteria</taxon>
        <taxon>Bacillati</taxon>
        <taxon>Actinomycetota</taxon>
        <taxon>Actinomycetes</taxon>
        <taxon>Micrococcales</taxon>
        <taxon>Microbacteriaceae</taxon>
        <taxon>Microbacterium</taxon>
    </lineage>
</organism>
<proteinExistence type="predicted"/>
<feature type="transmembrane region" description="Helical" evidence="5">
    <location>
        <begin position="548"/>
        <end position="572"/>
    </location>
</feature>
<keyword evidence="2 5" id="KW-0812">Transmembrane</keyword>
<dbReference type="InterPro" id="IPR017500">
    <property type="entry name" value="Phage_infect_YhgE_N"/>
</dbReference>
<dbReference type="NCBIfam" id="TIGR03057">
    <property type="entry name" value="xxxLxxG_by_4"/>
    <property type="match status" value="3"/>
</dbReference>
<dbReference type="GO" id="GO:0016020">
    <property type="term" value="C:membrane"/>
    <property type="evidence" value="ECO:0007669"/>
    <property type="project" value="UniProtKB-SubCell"/>
</dbReference>
<dbReference type="RefSeq" id="WP_127096440.1">
    <property type="nucleotide sequence ID" value="NZ_CP031423.1"/>
</dbReference>
<comment type="subcellular location">
    <subcellularLocation>
        <location evidence="1">Membrane</location>
        <topology evidence="1">Multi-pass membrane protein</topology>
    </subcellularLocation>
</comment>
<gene>
    <name evidence="7" type="primary">mcp4</name>
    <name evidence="7" type="ORF">CVS47_02598</name>
</gene>
<feature type="transmembrane region" description="Helical" evidence="5">
    <location>
        <begin position="508"/>
        <end position="536"/>
    </location>
</feature>
<evidence type="ECO:0000256" key="1">
    <source>
        <dbReference type="ARBA" id="ARBA00004141"/>
    </source>
</evidence>
<keyword evidence="3 5" id="KW-1133">Transmembrane helix</keyword>
<dbReference type="OrthoDB" id="9811483at2"/>
<evidence type="ECO:0000313" key="8">
    <source>
        <dbReference type="Proteomes" id="UP000276888"/>
    </source>
</evidence>
<keyword evidence="4 5" id="KW-0472">Membrane</keyword>
<name>A0A3Q9J439_9MICO</name>
<sequence length="704" mass="68735">MTLSLERARTRTPVTWLTIIGVILLPVLIGGILVAALYNPTERLDEMTAAVVNADEPVTIDGQYTPLGRQLTAGLVEGSDQIPSNLTWVISNDEDAAAGLADGRYQAVVTIPENFSAAATSSGQQLQGTGTAQQALIQVSTPPDAKIVDDAITSQITQAAASILGRTLSSATLENVFVGFTTLGDQLGTAADGAAQLADGARQSSDGATQLAGGANDIADGVDQLAGGAGGIASGASGIATGATQLSSGAAQLSGGLDATGSGLDRLAAGATASANGARQIADGVAQLPSVPPEVVEAANGLAANSGEISRRATDAAAQLSQLAATCAQQGGSAELCDGLATASQRADEALPVVTDALSQSGQLADGVSKLATFGPTLTAGLTGLADGIDELATGATQSADGVTQLAAGADGLASGASQLSDGASQLSGGASQLAGGATTAADGTRQWSAGAAALGAGVSQLADGSSTLADGLRQASTALPSLSDGGAQNLADVVADPVAAEGAGTSLFGAAAVPLLAVLALWVGGLATYIALQAVSRRALTSRRSSAMLALAGFAPGAVIGAVQGLLVAGAVQLAASYSWSDWFAFAALCVLAGVTFAAVNQALVAALRGIGRWIGALVTVFAIATGVISTVPAWLTSVAGLMPTAPAYQAFIGVLTGAGGVGAGVTGMVVWTVLSFVVTVIVVARRRTVAARAFVAASALPA</sequence>
<dbReference type="PANTHER" id="PTHR43077">
    <property type="entry name" value="TRANSPORT PERMEASE YVFS-RELATED"/>
    <property type="match status" value="1"/>
</dbReference>
<dbReference type="EMBL" id="CP031423">
    <property type="protein sequence ID" value="AZS37948.1"/>
    <property type="molecule type" value="Genomic_DNA"/>
</dbReference>
<dbReference type="Gene3D" id="1.10.287.950">
    <property type="entry name" value="Methyl-accepting chemotaxis protein"/>
    <property type="match status" value="2"/>
</dbReference>
<dbReference type="InterPro" id="IPR013525">
    <property type="entry name" value="ABC2_TM"/>
</dbReference>
<feature type="transmembrane region" description="Helical" evidence="5">
    <location>
        <begin position="14"/>
        <end position="38"/>
    </location>
</feature>
<reference evidence="7 8" key="1">
    <citation type="submission" date="2018-08" db="EMBL/GenBank/DDBJ databases">
        <title>Microbacterium lemovicicum sp. nov., a bacterium isolated from a natural uranium-rich soil.</title>
        <authorList>
            <person name="ORTET P."/>
        </authorList>
    </citation>
    <scope>NUCLEOTIDE SEQUENCE [LARGE SCALE GENOMIC DNA]</scope>
    <source>
        <strain evidence="7 8">Viu22</strain>
    </source>
</reference>
<dbReference type="AlphaFoldDB" id="A0A3Q9J439"/>
<dbReference type="Proteomes" id="UP000276888">
    <property type="component" value="Chromosome"/>
</dbReference>
<evidence type="ECO:0000256" key="3">
    <source>
        <dbReference type="ARBA" id="ARBA00022989"/>
    </source>
</evidence>
<dbReference type="GO" id="GO:0140359">
    <property type="term" value="F:ABC-type transporter activity"/>
    <property type="evidence" value="ECO:0007669"/>
    <property type="project" value="InterPro"/>
</dbReference>
<keyword evidence="8" id="KW-1185">Reference proteome</keyword>
<feature type="transmembrane region" description="Helical" evidence="5">
    <location>
        <begin position="584"/>
        <end position="608"/>
    </location>
</feature>
<evidence type="ECO:0000256" key="4">
    <source>
        <dbReference type="ARBA" id="ARBA00023136"/>
    </source>
</evidence>
<dbReference type="InterPro" id="IPR023908">
    <property type="entry name" value="xxxLxxG_rpt"/>
</dbReference>